<evidence type="ECO:0000313" key="7">
    <source>
        <dbReference type="Proteomes" id="UP000192343"/>
    </source>
</evidence>
<dbReference type="PRINTS" id="PR00036">
    <property type="entry name" value="HTHLACI"/>
</dbReference>
<dbReference type="PANTHER" id="PTHR30146">
    <property type="entry name" value="LACI-RELATED TRANSCRIPTIONAL REPRESSOR"/>
    <property type="match status" value="1"/>
</dbReference>
<keyword evidence="3" id="KW-0238">DNA-binding</keyword>
<evidence type="ECO:0000256" key="2">
    <source>
        <dbReference type="ARBA" id="ARBA00023015"/>
    </source>
</evidence>
<dbReference type="SUPFAM" id="SSF53822">
    <property type="entry name" value="Periplasmic binding protein-like I"/>
    <property type="match status" value="1"/>
</dbReference>
<dbReference type="SUPFAM" id="SSF47413">
    <property type="entry name" value="lambda repressor-like DNA-binding domains"/>
    <property type="match status" value="1"/>
</dbReference>
<keyword evidence="1" id="KW-0678">Repressor</keyword>
<dbReference type="Proteomes" id="UP000192343">
    <property type="component" value="Unassembled WGS sequence"/>
</dbReference>
<dbReference type="Pfam" id="PF13377">
    <property type="entry name" value="Peripla_BP_3"/>
    <property type="match status" value="1"/>
</dbReference>
<reference evidence="6 7" key="1">
    <citation type="submission" date="2017-03" db="EMBL/GenBank/DDBJ databases">
        <title>Draft Genome sequence of Marispirochaeta sp. strain JC444.</title>
        <authorList>
            <person name="Shivani Y."/>
            <person name="Subhash Y."/>
            <person name="Sasikala C."/>
            <person name="Ramana C."/>
        </authorList>
    </citation>
    <scope>NUCLEOTIDE SEQUENCE [LARGE SCALE GENOMIC DNA]</scope>
    <source>
        <strain evidence="6 7">JC444</strain>
    </source>
</reference>
<dbReference type="InterPro" id="IPR046335">
    <property type="entry name" value="LacI/GalR-like_sensor"/>
</dbReference>
<sequence>MNRQTGKTKRRVTIKDIAREAGVSKSTVSLVLKNSPLITKETAALVKAASESLGYVYNRTAANLRTSRSFIVGVLINDLGNPFFAELVPVIEECLEPEGIVVMLANTTESPERQRKAISTLLEHNVEGLLISPARFSTREDLGPLVNSNVPSVFINRYLSDYPGNYVGADNVVGTTMAVERLLAAGHRRIAFVGGEDGSSPRPERLEGFRIAFDKYGYSPDPELMVTAQGSRWGGYAAIRELVSRPDPPTAAFCYNDIIALGVMLGLRSKGIQPGRNFGVIGFDDISEARLWTPSLSTIAIPPELIARRAAGFLLQLIENPGTPERILITPRLAIRESCGTAEKLNPGQKKTIGA</sequence>
<evidence type="ECO:0000313" key="6">
    <source>
        <dbReference type="EMBL" id="ORC37717.1"/>
    </source>
</evidence>
<keyword evidence="7" id="KW-1185">Reference proteome</keyword>
<keyword evidence="4" id="KW-0804">Transcription</keyword>
<dbReference type="PROSITE" id="PS00356">
    <property type="entry name" value="HTH_LACI_1"/>
    <property type="match status" value="1"/>
</dbReference>
<dbReference type="GO" id="GO:0000976">
    <property type="term" value="F:transcription cis-regulatory region binding"/>
    <property type="evidence" value="ECO:0007669"/>
    <property type="project" value="TreeGrafter"/>
</dbReference>
<accession>A0A1Y1S1R6</accession>
<dbReference type="Gene3D" id="1.10.260.40">
    <property type="entry name" value="lambda repressor-like DNA-binding domains"/>
    <property type="match status" value="1"/>
</dbReference>
<dbReference type="InterPro" id="IPR010982">
    <property type="entry name" value="Lambda_DNA-bd_dom_sf"/>
</dbReference>
<evidence type="ECO:0000256" key="1">
    <source>
        <dbReference type="ARBA" id="ARBA00022491"/>
    </source>
</evidence>
<dbReference type="Pfam" id="PF00356">
    <property type="entry name" value="LacI"/>
    <property type="match status" value="1"/>
</dbReference>
<dbReference type="CDD" id="cd01392">
    <property type="entry name" value="HTH_LacI"/>
    <property type="match status" value="1"/>
</dbReference>
<dbReference type="InterPro" id="IPR000843">
    <property type="entry name" value="HTH_LacI"/>
</dbReference>
<dbReference type="EMBL" id="MWQY01000002">
    <property type="protein sequence ID" value="ORC37717.1"/>
    <property type="molecule type" value="Genomic_DNA"/>
</dbReference>
<proteinExistence type="predicted"/>
<dbReference type="Gene3D" id="3.40.50.2300">
    <property type="match status" value="2"/>
</dbReference>
<gene>
    <name evidence="6" type="ORF">B4O97_01565</name>
</gene>
<organism evidence="6 7">
    <name type="scientific">Marispirochaeta aestuarii</name>
    <dbReference type="NCBI Taxonomy" id="1963862"/>
    <lineage>
        <taxon>Bacteria</taxon>
        <taxon>Pseudomonadati</taxon>
        <taxon>Spirochaetota</taxon>
        <taxon>Spirochaetia</taxon>
        <taxon>Spirochaetales</taxon>
        <taxon>Spirochaetaceae</taxon>
        <taxon>Marispirochaeta</taxon>
    </lineage>
</organism>
<dbReference type="GO" id="GO:0003700">
    <property type="term" value="F:DNA-binding transcription factor activity"/>
    <property type="evidence" value="ECO:0007669"/>
    <property type="project" value="TreeGrafter"/>
</dbReference>
<dbReference type="CDD" id="cd06289">
    <property type="entry name" value="PBP1_MalI-like"/>
    <property type="match status" value="1"/>
</dbReference>
<dbReference type="InterPro" id="IPR028082">
    <property type="entry name" value="Peripla_BP_I"/>
</dbReference>
<name>A0A1Y1S1R6_9SPIO</name>
<keyword evidence="2" id="KW-0805">Transcription regulation</keyword>
<evidence type="ECO:0000256" key="3">
    <source>
        <dbReference type="ARBA" id="ARBA00023125"/>
    </source>
</evidence>
<dbReference type="STRING" id="1963862.B4O97_01565"/>
<evidence type="ECO:0000256" key="4">
    <source>
        <dbReference type="ARBA" id="ARBA00023163"/>
    </source>
</evidence>
<dbReference type="PANTHER" id="PTHR30146:SF148">
    <property type="entry name" value="HTH-TYPE TRANSCRIPTIONAL REPRESSOR PURR-RELATED"/>
    <property type="match status" value="1"/>
</dbReference>
<dbReference type="PROSITE" id="PS50932">
    <property type="entry name" value="HTH_LACI_2"/>
    <property type="match status" value="1"/>
</dbReference>
<dbReference type="AlphaFoldDB" id="A0A1Y1S1R6"/>
<comment type="caution">
    <text evidence="6">The sequence shown here is derived from an EMBL/GenBank/DDBJ whole genome shotgun (WGS) entry which is preliminary data.</text>
</comment>
<feature type="domain" description="HTH lacI-type" evidence="5">
    <location>
        <begin position="12"/>
        <end position="66"/>
    </location>
</feature>
<evidence type="ECO:0000259" key="5">
    <source>
        <dbReference type="PROSITE" id="PS50932"/>
    </source>
</evidence>
<dbReference type="SMART" id="SM00354">
    <property type="entry name" value="HTH_LACI"/>
    <property type="match status" value="1"/>
</dbReference>
<protein>
    <recommendedName>
        <fullName evidence="5">HTH lacI-type domain-containing protein</fullName>
    </recommendedName>
</protein>